<keyword evidence="3 4" id="KW-0408">Iron</keyword>
<feature type="signal peptide" evidence="5">
    <location>
        <begin position="1"/>
        <end position="18"/>
    </location>
</feature>
<dbReference type="PROSITE" id="PS51007">
    <property type="entry name" value="CYTC"/>
    <property type="match status" value="1"/>
</dbReference>
<dbReference type="Pfam" id="PF23500">
    <property type="entry name" value="DUF7133"/>
    <property type="match status" value="1"/>
</dbReference>
<dbReference type="GO" id="GO:0009055">
    <property type="term" value="F:electron transfer activity"/>
    <property type="evidence" value="ECO:0007669"/>
    <property type="project" value="InterPro"/>
</dbReference>
<dbReference type="KEGG" id="lamb:KBB96_18490"/>
<dbReference type="NCBIfam" id="TIGR02603">
    <property type="entry name" value="CxxCH_TIGR02603"/>
    <property type="match status" value="1"/>
</dbReference>
<dbReference type="InterPro" id="IPR011989">
    <property type="entry name" value="ARM-like"/>
</dbReference>
<dbReference type="SUPFAM" id="SSF48371">
    <property type="entry name" value="ARM repeat"/>
    <property type="match status" value="2"/>
</dbReference>
<dbReference type="Proteomes" id="UP000676169">
    <property type="component" value="Chromosome"/>
</dbReference>
<reference evidence="7" key="1">
    <citation type="submission" date="2021-04" db="EMBL/GenBank/DDBJ databases">
        <title>Luteolibacter sp. 32A isolated from the skin of an Anderson's salamander (Ambystoma andersonii).</title>
        <authorList>
            <person name="Spergser J."/>
            <person name="Busse H.-J."/>
        </authorList>
    </citation>
    <scope>NUCLEOTIDE SEQUENCE</scope>
    <source>
        <strain evidence="7">32A</strain>
    </source>
</reference>
<keyword evidence="5" id="KW-0732">Signal</keyword>
<dbReference type="Gene3D" id="2.120.10.30">
    <property type="entry name" value="TolB, C-terminal domain"/>
    <property type="match status" value="1"/>
</dbReference>
<dbReference type="GO" id="GO:0020037">
    <property type="term" value="F:heme binding"/>
    <property type="evidence" value="ECO:0007669"/>
    <property type="project" value="InterPro"/>
</dbReference>
<dbReference type="PANTHER" id="PTHR33546:SF1">
    <property type="entry name" value="LARGE, MULTIFUNCTIONAL SECRETED PROTEIN"/>
    <property type="match status" value="1"/>
</dbReference>
<dbReference type="AlphaFoldDB" id="A0A975IZY7"/>
<feature type="domain" description="Cytochrome c" evidence="6">
    <location>
        <begin position="871"/>
        <end position="1006"/>
    </location>
</feature>
<dbReference type="InterPro" id="IPR011042">
    <property type="entry name" value="6-blade_b-propeller_TolB-like"/>
</dbReference>
<dbReference type="InterPro" id="IPR016024">
    <property type="entry name" value="ARM-type_fold"/>
</dbReference>
<dbReference type="RefSeq" id="WP_211630974.1">
    <property type="nucleotide sequence ID" value="NZ_CP073100.1"/>
</dbReference>
<evidence type="ECO:0000256" key="5">
    <source>
        <dbReference type="SAM" id="SignalP"/>
    </source>
</evidence>
<dbReference type="InterPro" id="IPR036909">
    <property type="entry name" value="Cyt_c-like_dom_sf"/>
</dbReference>
<evidence type="ECO:0000256" key="1">
    <source>
        <dbReference type="ARBA" id="ARBA00022617"/>
    </source>
</evidence>
<dbReference type="Gene3D" id="1.25.10.10">
    <property type="entry name" value="Leucine-rich Repeat Variant"/>
    <property type="match status" value="1"/>
</dbReference>
<dbReference type="EMBL" id="CP073100">
    <property type="protein sequence ID" value="QUE50835.1"/>
    <property type="molecule type" value="Genomic_DNA"/>
</dbReference>
<dbReference type="GO" id="GO:0046872">
    <property type="term" value="F:metal ion binding"/>
    <property type="evidence" value="ECO:0007669"/>
    <property type="project" value="UniProtKB-KW"/>
</dbReference>
<dbReference type="InterPro" id="IPR011041">
    <property type="entry name" value="Quinoprot_gluc/sorb_DH_b-prop"/>
</dbReference>
<proteinExistence type="predicted"/>
<evidence type="ECO:0000259" key="6">
    <source>
        <dbReference type="PROSITE" id="PS51007"/>
    </source>
</evidence>
<feature type="chain" id="PRO_5036787916" evidence="5">
    <location>
        <begin position="19"/>
        <end position="1010"/>
    </location>
</feature>
<accession>A0A975IZY7</accession>
<dbReference type="InterPro" id="IPR013427">
    <property type="entry name" value="Haem-bd_dom_put"/>
</dbReference>
<keyword evidence="8" id="KW-1185">Reference proteome</keyword>
<dbReference type="InterPro" id="IPR009056">
    <property type="entry name" value="Cyt_c-like_dom"/>
</dbReference>
<name>A0A975IZY7_9BACT</name>
<dbReference type="SUPFAM" id="SSF46626">
    <property type="entry name" value="Cytochrome c"/>
    <property type="match status" value="1"/>
</dbReference>
<keyword evidence="2 4" id="KW-0479">Metal-binding</keyword>
<dbReference type="InterPro" id="IPR055557">
    <property type="entry name" value="DUF7133"/>
</dbReference>
<dbReference type="SUPFAM" id="SSF50952">
    <property type="entry name" value="Soluble quinoprotein glucose dehydrogenase"/>
    <property type="match status" value="1"/>
</dbReference>
<sequence length="1010" mass="109008">MRPASALLLTLSAPAAMAVPDGFTVRDFAGPPQVEYPTAATAAANGDVYISSDKNGSLGHKPNFGKIVRATDTDGDGKADKFQDFVPDVNSPRGGHFVNGTLYLIHPPYLTSYRDTNGDGVADEEKELVKGFGWGIEHPRGADHTTNGVRMGIDGWLYVAVGDFGMPDAVAADGKHLTLHGGGVVRIRPDGSEMEPYAVMTRNICDVAISPYLDLFSRDNTNDGKGWNTRFHHFTELGNHGYPRLYQHFADEAIKPLADYGGGSGTGALYLHEPGFPKDFGDSVFTCDWTVGAIFRHPMKPFEASFVAKQEVFEKYPHAIDIDVDGFSRLYMVDWRNGGFDFNGKEVGMIHQAIAPGEKPAKYVDVTKAKDEELPALVASRSAVQRLEAQREIIKRGQKPVFANGVFGIAKDPKQELYARVAAIFTFKQLYGKGATKPLSELVADASVKEFVLRAMTDRLSELDGVPVQPYVEALKDPNARTRLQALIGLARLGAKDAAPAILAAAGTWPTDESKLEEGAHYRLPHTAVKSLAQIGNAKACLAAIAAPASRPIALRALQEMHTDEVVDGLIRIADGSKDPAIVTGALGALARLYNDEKPWNLKDWWNTRPDDRGPYFEPVTWSATPKIKQAIERNFTKIPPTGTQAYIQLLAVNRIQVSDLKLGDLDPLVVALGSTNPDASQIQILLAAAKDAKRPWEQRSSAYQSLMRAGDQASTLRLAVLSTWATENPAPAAASQLEADFVNESQRGMEVPKLRELGAKQSDAASRIAWKALLTVLNSPLAKANAKEQVKKFINENPREVGFFLAIKDLKLSGFDKQIDAGIHSDNELTIAAAKAAKEAGASSAAQGGGKKIAELKHDDVVKAAMTGKGDVATGKRLFTSQGCIACHSTDPNAEQKGPYLGAAGAKFTRDYLIDSVLEPSKVVAQGFQTTMFQMKDGTAKVGFVTAEADGVIEMRDIAGQIAKIKRDDVKDEQHMKDSMMPPGLAAGLTMEEFTALIEYLASLKAVGG</sequence>
<protein>
    <submittedName>
        <fullName evidence="7">C-type cytochrome</fullName>
    </submittedName>
</protein>
<keyword evidence="1 4" id="KW-0349">Heme</keyword>
<evidence type="ECO:0000256" key="2">
    <source>
        <dbReference type="ARBA" id="ARBA00022723"/>
    </source>
</evidence>
<evidence type="ECO:0000256" key="3">
    <source>
        <dbReference type="ARBA" id="ARBA00023004"/>
    </source>
</evidence>
<gene>
    <name evidence="7" type="ORF">KBB96_18490</name>
</gene>
<evidence type="ECO:0000313" key="8">
    <source>
        <dbReference type="Proteomes" id="UP000676169"/>
    </source>
</evidence>
<dbReference type="Gene3D" id="1.10.760.10">
    <property type="entry name" value="Cytochrome c-like domain"/>
    <property type="match status" value="1"/>
</dbReference>
<organism evidence="7 8">
    <name type="scientific">Luteolibacter ambystomatis</name>
    <dbReference type="NCBI Taxonomy" id="2824561"/>
    <lineage>
        <taxon>Bacteria</taxon>
        <taxon>Pseudomonadati</taxon>
        <taxon>Verrucomicrobiota</taxon>
        <taxon>Verrucomicrobiia</taxon>
        <taxon>Verrucomicrobiales</taxon>
        <taxon>Verrucomicrobiaceae</taxon>
        <taxon>Luteolibacter</taxon>
    </lineage>
</organism>
<dbReference type="PANTHER" id="PTHR33546">
    <property type="entry name" value="LARGE, MULTIFUNCTIONAL SECRETED PROTEIN-RELATED"/>
    <property type="match status" value="1"/>
</dbReference>
<evidence type="ECO:0000256" key="4">
    <source>
        <dbReference type="PROSITE-ProRule" id="PRU00433"/>
    </source>
</evidence>
<evidence type="ECO:0000313" key="7">
    <source>
        <dbReference type="EMBL" id="QUE50835.1"/>
    </source>
</evidence>